<name>A0AAD7E764_9AGAR</name>
<dbReference type="Pfam" id="PF01061">
    <property type="entry name" value="ABC2_membrane"/>
    <property type="match status" value="1"/>
</dbReference>
<evidence type="ECO:0000256" key="7">
    <source>
        <dbReference type="ARBA" id="ARBA00022989"/>
    </source>
</evidence>
<feature type="transmembrane region" description="Helical" evidence="10">
    <location>
        <begin position="393"/>
        <end position="415"/>
    </location>
</feature>
<dbReference type="InterPro" id="IPR003439">
    <property type="entry name" value="ABC_transporter-like_ATP-bd"/>
</dbReference>
<feature type="region of interest" description="Disordered" evidence="9">
    <location>
        <begin position="321"/>
        <end position="366"/>
    </location>
</feature>
<evidence type="ECO:0000256" key="6">
    <source>
        <dbReference type="ARBA" id="ARBA00022840"/>
    </source>
</evidence>
<protein>
    <submittedName>
        <fullName evidence="12">P-loop containing nucleoside triphosphate hydrolase protein</fullName>
    </submittedName>
</protein>
<dbReference type="PROSITE" id="PS50893">
    <property type="entry name" value="ABC_TRANSPORTER_2"/>
    <property type="match status" value="1"/>
</dbReference>
<comment type="subcellular location">
    <subcellularLocation>
        <location evidence="1">Membrane</location>
        <topology evidence="1">Multi-pass membrane protein</topology>
    </subcellularLocation>
</comment>
<dbReference type="GO" id="GO:0016887">
    <property type="term" value="F:ATP hydrolysis activity"/>
    <property type="evidence" value="ECO:0007669"/>
    <property type="project" value="InterPro"/>
</dbReference>
<dbReference type="SMART" id="SM00382">
    <property type="entry name" value="AAA"/>
    <property type="match status" value="1"/>
</dbReference>
<keyword evidence="5" id="KW-0547">Nucleotide-binding</keyword>
<evidence type="ECO:0000256" key="4">
    <source>
        <dbReference type="ARBA" id="ARBA00022692"/>
    </source>
</evidence>
<organism evidence="12 13">
    <name type="scientific">Mycena albidolilacea</name>
    <dbReference type="NCBI Taxonomy" id="1033008"/>
    <lineage>
        <taxon>Eukaryota</taxon>
        <taxon>Fungi</taxon>
        <taxon>Dikarya</taxon>
        <taxon>Basidiomycota</taxon>
        <taxon>Agaricomycotina</taxon>
        <taxon>Agaricomycetes</taxon>
        <taxon>Agaricomycetidae</taxon>
        <taxon>Agaricales</taxon>
        <taxon>Marasmiineae</taxon>
        <taxon>Mycenaceae</taxon>
        <taxon>Mycena</taxon>
    </lineage>
</organism>
<keyword evidence="3" id="KW-0813">Transport</keyword>
<evidence type="ECO:0000256" key="3">
    <source>
        <dbReference type="ARBA" id="ARBA00022448"/>
    </source>
</evidence>
<dbReference type="GO" id="GO:0140359">
    <property type="term" value="F:ABC-type transporter activity"/>
    <property type="evidence" value="ECO:0007669"/>
    <property type="project" value="InterPro"/>
</dbReference>
<dbReference type="InterPro" id="IPR003593">
    <property type="entry name" value="AAA+_ATPase"/>
</dbReference>
<feature type="region of interest" description="Disordered" evidence="9">
    <location>
        <begin position="272"/>
        <end position="299"/>
    </location>
</feature>
<evidence type="ECO:0000256" key="9">
    <source>
        <dbReference type="SAM" id="MobiDB-lite"/>
    </source>
</evidence>
<feature type="transmembrane region" description="Helical" evidence="10">
    <location>
        <begin position="430"/>
        <end position="450"/>
    </location>
</feature>
<dbReference type="InterPro" id="IPR013525">
    <property type="entry name" value="ABC2_TM"/>
</dbReference>
<dbReference type="SUPFAM" id="SSF52540">
    <property type="entry name" value="P-loop containing nucleoside triphosphate hydrolases"/>
    <property type="match status" value="1"/>
</dbReference>
<reference evidence="12" key="1">
    <citation type="submission" date="2023-03" db="EMBL/GenBank/DDBJ databases">
        <title>Massive genome expansion in bonnet fungi (Mycena s.s.) driven by repeated elements and novel gene families across ecological guilds.</title>
        <authorList>
            <consortium name="Lawrence Berkeley National Laboratory"/>
            <person name="Harder C.B."/>
            <person name="Miyauchi S."/>
            <person name="Viragh M."/>
            <person name="Kuo A."/>
            <person name="Thoen E."/>
            <person name="Andreopoulos B."/>
            <person name="Lu D."/>
            <person name="Skrede I."/>
            <person name="Drula E."/>
            <person name="Henrissat B."/>
            <person name="Morin E."/>
            <person name="Kohler A."/>
            <person name="Barry K."/>
            <person name="LaButti K."/>
            <person name="Morin E."/>
            <person name="Salamov A."/>
            <person name="Lipzen A."/>
            <person name="Mereny Z."/>
            <person name="Hegedus B."/>
            <person name="Baldrian P."/>
            <person name="Stursova M."/>
            <person name="Weitz H."/>
            <person name="Taylor A."/>
            <person name="Grigoriev I.V."/>
            <person name="Nagy L.G."/>
            <person name="Martin F."/>
            <person name="Kauserud H."/>
        </authorList>
    </citation>
    <scope>NUCLEOTIDE SEQUENCE</scope>
    <source>
        <strain evidence="12">CBHHK002</strain>
    </source>
</reference>
<evidence type="ECO:0000313" key="13">
    <source>
        <dbReference type="Proteomes" id="UP001218218"/>
    </source>
</evidence>
<sequence length="660" mass="71603">MSTFEFKEKGGPSGSTLSYRHLSYRVDAKGKGGGSKLLLDDVSVTLRAGELLAIMGPSGAGKSTLLDLMAFRKPALDGAEVTLNNTALTAARMQQMSTFVEQEDALLGVLTVRETVTYALRLHLPLLPLPAAAARVDRVLSALGLQSCAHQRIGTPIARGVSGGQKRRVTAACAMVTYPRILLLDEVTSGLDSTAALSVLRAIRALARAEGILVAASIHQPSLQCLSQFTSLLLLAEGRLCWNGRVEELEGFLGRWGRGVGRFTTPSDHAMSFLNADFPDPESDSEPDSSFDAERGTARERGGNARAFREFYLSELNANSNSTRNASGRQISHGTDFGVSSFSSSSSRRNDEDKADREHDREYEHGKAGPAGTLFWNTVVLSERTALNYGRNLLAYGVRAGMYAGMGLMLATIWIRLGTADSTINDRLSVHFYSVAFLAFMSVAGIPGFLEERAVYYRETKNGLYTTLPFVLANTLVGMPFLGVCTLLFTLISYWAIGLHSGGGAFFRFLAFLYLAILAAESQMLVVAALMPMFVAALAIGAFVNGFWMSVGGYFIKARSLPRFWFYSFHYMDYQRYAFELLTNSDLRDLTFACPPSTDGGACVCAYPSSTPETCTVSGADVLDYLDIGGISYGAWAGIVIGITVIYRIALYFALKARSK</sequence>
<comment type="similarity">
    <text evidence="2">Belongs to the ABC transporter superfamily. ABCG family. Eye pigment precursor importer (TC 3.A.1.204) subfamily.</text>
</comment>
<dbReference type="AlphaFoldDB" id="A0AAD7E764"/>
<evidence type="ECO:0000256" key="2">
    <source>
        <dbReference type="ARBA" id="ARBA00005814"/>
    </source>
</evidence>
<dbReference type="PANTHER" id="PTHR48042">
    <property type="entry name" value="ABC TRANSPORTER G FAMILY MEMBER 11"/>
    <property type="match status" value="1"/>
</dbReference>
<accession>A0AAD7E764</accession>
<feature type="compositionally biased region" description="Basic and acidic residues" evidence="9">
    <location>
        <begin position="348"/>
        <end position="366"/>
    </location>
</feature>
<feature type="transmembrane region" description="Helical" evidence="10">
    <location>
        <begin position="533"/>
        <end position="556"/>
    </location>
</feature>
<dbReference type="GO" id="GO:0005524">
    <property type="term" value="F:ATP binding"/>
    <property type="evidence" value="ECO:0007669"/>
    <property type="project" value="UniProtKB-KW"/>
</dbReference>
<keyword evidence="4 10" id="KW-0812">Transmembrane</keyword>
<feature type="domain" description="ABC transporter" evidence="11">
    <location>
        <begin position="17"/>
        <end position="262"/>
    </location>
</feature>
<keyword evidence="13" id="KW-1185">Reference proteome</keyword>
<evidence type="ECO:0000256" key="1">
    <source>
        <dbReference type="ARBA" id="ARBA00004141"/>
    </source>
</evidence>
<proteinExistence type="inferred from homology"/>
<feature type="transmembrane region" description="Helical" evidence="10">
    <location>
        <begin position="503"/>
        <end position="521"/>
    </location>
</feature>
<dbReference type="InterPro" id="IPR052215">
    <property type="entry name" value="Plant_ABCG"/>
</dbReference>
<dbReference type="Proteomes" id="UP001218218">
    <property type="component" value="Unassembled WGS sequence"/>
</dbReference>
<evidence type="ECO:0000256" key="8">
    <source>
        <dbReference type="ARBA" id="ARBA00023136"/>
    </source>
</evidence>
<keyword evidence="7 10" id="KW-1133">Transmembrane helix</keyword>
<evidence type="ECO:0000313" key="12">
    <source>
        <dbReference type="EMBL" id="KAJ7301568.1"/>
    </source>
</evidence>
<dbReference type="PANTHER" id="PTHR48042:SF11">
    <property type="entry name" value="ABC TRANSPORTER G FAMILY MEMBER 11"/>
    <property type="match status" value="1"/>
</dbReference>
<feature type="transmembrane region" description="Helical" evidence="10">
    <location>
        <begin position="471"/>
        <end position="497"/>
    </location>
</feature>
<feature type="transmembrane region" description="Helical" evidence="10">
    <location>
        <begin position="633"/>
        <end position="655"/>
    </location>
</feature>
<comment type="caution">
    <text evidence="12">The sequence shown here is derived from an EMBL/GenBank/DDBJ whole genome shotgun (WGS) entry which is preliminary data.</text>
</comment>
<evidence type="ECO:0000256" key="5">
    <source>
        <dbReference type="ARBA" id="ARBA00022741"/>
    </source>
</evidence>
<evidence type="ECO:0000256" key="10">
    <source>
        <dbReference type="SAM" id="Phobius"/>
    </source>
</evidence>
<evidence type="ECO:0000259" key="11">
    <source>
        <dbReference type="PROSITE" id="PS50893"/>
    </source>
</evidence>
<dbReference type="Pfam" id="PF00005">
    <property type="entry name" value="ABC_tran"/>
    <property type="match status" value="1"/>
</dbReference>
<dbReference type="EMBL" id="JARIHO010000132">
    <property type="protein sequence ID" value="KAJ7301568.1"/>
    <property type="molecule type" value="Genomic_DNA"/>
</dbReference>
<keyword evidence="12" id="KW-0378">Hydrolase</keyword>
<dbReference type="InterPro" id="IPR027417">
    <property type="entry name" value="P-loop_NTPase"/>
</dbReference>
<keyword evidence="8 10" id="KW-0472">Membrane</keyword>
<gene>
    <name evidence="12" type="ORF">DFH08DRAFT_927860</name>
</gene>
<feature type="compositionally biased region" description="Acidic residues" evidence="9">
    <location>
        <begin position="279"/>
        <end position="291"/>
    </location>
</feature>
<feature type="compositionally biased region" description="Polar residues" evidence="9">
    <location>
        <begin position="321"/>
        <end position="333"/>
    </location>
</feature>
<dbReference type="GO" id="GO:0016020">
    <property type="term" value="C:membrane"/>
    <property type="evidence" value="ECO:0007669"/>
    <property type="project" value="UniProtKB-SubCell"/>
</dbReference>
<keyword evidence="6" id="KW-0067">ATP-binding</keyword>
<dbReference type="Gene3D" id="3.40.50.300">
    <property type="entry name" value="P-loop containing nucleotide triphosphate hydrolases"/>
    <property type="match status" value="1"/>
</dbReference>